<evidence type="ECO:0000313" key="2">
    <source>
        <dbReference type="Proteomes" id="UP000004221"/>
    </source>
</evidence>
<keyword evidence="2" id="KW-1185">Reference proteome</keyword>
<reference evidence="1 2" key="1">
    <citation type="journal article" date="2012" name="ISME J.">
        <title>Nitrification expanded: discovery, physiology and genomics of a nitrite-oxidizing bacterium from the phylum Chloroflexi.</title>
        <authorList>
            <person name="Sorokin D.Y."/>
            <person name="Lucker S."/>
            <person name="Vejmelkova D."/>
            <person name="Kostrikina N.A."/>
            <person name="Kleerebezem R."/>
            <person name="Rijpstra W.I."/>
            <person name="Damste J.S."/>
            <person name="Le Paslier D."/>
            <person name="Muyzer G."/>
            <person name="Wagner M."/>
            <person name="van Loosdrecht M.C."/>
            <person name="Daims H."/>
        </authorList>
    </citation>
    <scope>NUCLEOTIDE SEQUENCE [LARGE SCALE GENOMIC DNA]</scope>
    <source>
        <strain evidence="2">none</strain>
    </source>
</reference>
<dbReference type="AlphaFoldDB" id="I4EL11"/>
<name>I4EL11_9BACT</name>
<protein>
    <submittedName>
        <fullName evidence="1">Uncharacterized protein</fullName>
    </submittedName>
</protein>
<accession>I4EL11</accession>
<sequence>MPTIRFRRISDSQSHPGYEVLRDGNVIGQVTRYGSRWVASSADGFVLGSAGYPDRFPSRKEAADHLSLEVQPLRNKLNHYLNASIHEAQPAYQRLLRALKRAGVELTYNSYTRTTTATIPSLGFSQSGPLPIHLFPAIIDRLEGDK</sequence>
<organism evidence="1 2">
    <name type="scientific">Nitrolancea hollandica Lb</name>
    <dbReference type="NCBI Taxonomy" id="1129897"/>
    <lineage>
        <taxon>Bacteria</taxon>
        <taxon>Pseudomonadati</taxon>
        <taxon>Thermomicrobiota</taxon>
        <taxon>Thermomicrobia</taxon>
        <taxon>Sphaerobacterales</taxon>
        <taxon>Sphaerobacterineae</taxon>
        <taxon>Sphaerobacteraceae</taxon>
        <taxon>Nitrolancea</taxon>
    </lineage>
</organism>
<dbReference type="Proteomes" id="UP000004221">
    <property type="component" value="Unassembled WGS sequence"/>
</dbReference>
<proteinExistence type="predicted"/>
<comment type="caution">
    <text evidence="1">The sequence shown here is derived from an EMBL/GenBank/DDBJ whole genome shotgun (WGS) entry which is preliminary data.</text>
</comment>
<dbReference type="EMBL" id="CAGS01000433">
    <property type="protein sequence ID" value="CCF85373.1"/>
    <property type="molecule type" value="Genomic_DNA"/>
</dbReference>
<evidence type="ECO:0000313" key="1">
    <source>
        <dbReference type="EMBL" id="CCF85373.1"/>
    </source>
</evidence>
<dbReference type="RefSeq" id="WP_008480229.1">
    <property type="nucleotide sequence ID" value="NZ_CAGS01000433.1"/>
</dbReference>
<gene>
    <name evidence="1" type="ORF">NITHO_4890002</name>
</gene>